<comment type="caution">
    <text evidence="3">The sequence shown here is derived from an EMBL/GenBank/DDBJ whole genome shotgun (WGS) entry which is preliminary data.</text>
</comment>
<proteinExistence type="predicted"/>
<keyword evidence="4" id="KW-1185">Reference proteome</keyword>
<feature type="domain" description="UGSC-like" evidence="2">
    <location>
        <begin position="6"/>
        <end position="95"/>
    </location>
</feature>
<organism evidence="3 4">
    <name type="scientific">Candidatus Entotheonella gemina</name>
    <dbReference type="NCBI Taxonomy" id="1429439"/>
    <lineage>
        <taxon>Bacteria</taxon>
        <taxon>Pseudomonadati</taxon>
        <taxon>Nitrospinota/Tectimicrobiota group</taxon>
        <taxon>Candidatus Tectimicrobiota</taxon>
        <taxon>Candidatus Entotheonellia</taxon>
        <taxon>Candidatus Entotheonellales</taxon>
        <taxon>Candidatus Entotheonellaceae</taxon>
        <taxon>Candidatus Entotheonella</taxon>
    </lineage>
</organism>
<dbReference type="InterPro" id="IPR057767">
    <property type="entry name" value="UGSC-like_dom"/>
</dbReference>
<dbReference type="EMBL" id="AZHX01000164">
    <property type="protein sequence ID" value="ETX08658.1"/>
    <property type="molecule type" value="Genomic_DNA"/>
</dbReference>
<protein>
    <recommendedName>
        <fullName evidence="2">UGSC-like domain-containing protein</fullName>
    </recommendedName>
</protein>
<evidence type="ECO:0000313" key="3">
    <source>
        <dbReference type="EMBL" id="ETX08658.1"/>
    </source>
</evidence>
<accession>W4MEL5</accession>
<gene>
    <name evidence="3" type="ORF">ETSY2_04080</name>
</gene>
<feature type="compositionally biased region" description="Basic and acidic residues" evidence="1">
    <location>
        <begin position="11"/>
        <end position="20"/>
    </location>
</feature>
<evidence type="ECO:0000259" key="2">
    <source>
        <dbReference type="Pfam" id="PF24696"/>
    </source>
</evidence>
<evidence type="ECO:0000256" key="1">
    <source>
        <dbReference type="SAM" id="MobiDB-lite"/>
    </source>
</evidence>
<evidence type="ECO:0000313" key="4">
    <source>
        <dbReference type="Proteomes" id="UP000019140"/>
    </source>
</evidence>
<dbReference type="Proteomes" id="UP000019140">
    <property type="component" value="Unassembled WGS sequence"/>
</dbReference>
<sequence>MGIVKLLDPTAKPHDDEKPLAQRHTDLLGKRVGILDNTKSNADILMKRMAALLCEQHGAAEVIHRRKAHAAIGATEELLDEMAESCDLVLLGSGD</sequence>
<dbReference type="AlphaFoldDB" id="W4MEL5"/>
<name>W4MEL5_9BACT</name>
<feature type="region of interest" description="Disordered" evidence="1">
    <location>
        <begin position="1"/>
        <end position="20"/>
    </location>
</feature>
<dbReference type="HOGENOM" id="CLU_179842_0_0_7"/>
<dbReference type="Pfam" id="PF24696">
    <property type="entry name" value="UGSC"/>
    <property type="match status" value="1"/>
</dbReference>
<reference evidence="3 4" key="1">
    <citation type="journal article" date="2014" name="Nature">
        <title>An environmental bacterial taxon with a large and distinct metabolic repertoire.</title>
        <authorList>
            <person name="Wilson M.C."/>
            <person name="Mori T."/>
            <person name="Ruckert C."/>
            <person name="Uria A.R."/>
            <person name="Helf M.J."/>
            <person name="Takada K."/>
            <person name="Gernert C."/>
            <person name="Steffens U.A."/>
            <person name="Heycke N."/>
            <person name="Schmitt S."/>
            <person name="Rinke C."/>
            <person name="Helfrich E.J."/>
            <person name="Brachmann A.O."/>
            <person name="Gurgui C."/>
            <person name="Wakimoto T."/>
            <person name="Kracht M."/>
            <person name="Crusemann M."/>
            <person name="Hentschel U."/>
            <person name="Abe I."/>
            <person name="Matsunaga S."/>
            <person name="Kalinowski J."/>
            <person name="Takeyama H."/>
            <person name="Piel J."/>
        </authorList>
    </citation>
    <scope>NUCLEOTIDE SEQUENCE [LARGE SCALE GENOMIC DNA]</scope>
    <source>
        <strain evidence="4">TSY2</strain>
    </source>
</reference>